<comment type="similarity">
    <text evidence="1">Belongs to the nitroreductase family.</text>
</comment>
<evidence type="ECO:0000256" key="1">
    <source>
        <dbReference type="ARBA" id="ARBA00007118"/>
    </source>
</evidence>
<dbReference type="PANTHER" id="PTHR43673">
    <property type="entry name" value="NAD(P)H NITROREDUCTASE YDGI-RELATED"/>
    <property type="match status" value="1"/>
</dbReference>
<accession>A0A2W5Q2D5</accession>
<dbReference type="Proteomes" id="UP000249185">
    <property type="component" value="Unassembled WGS sequence"/>
</dbReference>
<evidence type="ECO:0000256" key="3">
    <source>
        <dbReference type="SAM" id="MobiDB-lite"/>
    </source>
</evidence>
<gene>
    <name evidence="5" type="ORF">DI556_12310</name>
</gene>
<evidence type="ECO:0000256" key="2">
    <source>
        <dbReference type="ARBA" id="ARBA00023002"/>
    </source>
</evidence>
<evidence type="ECO:0000313" key="6">
    <source>
        <dbReference type="Proteomes" id="UP000249185"/>
    </source>
</evidence>
<dbReference type="AlphaFoldDB" id="A0A2W5Q2D5"/>
<dbReference type="PANTHER" id="PTHR43673:SF10">
    <property type="entry name" value="NADH DEHYDROGENASE_NAD(P)H NITROREDUCTASE XCC3605-RELATED"/>
    <property type="match status" value="1"/>
</dbReference>
<feature type="domain" description="Nitroreductase" evidence="4">
    <location>
        <begin position="247"/>
        <end position="311"/>
    </location>
</feature>
<reference evidence="5 6" key="1">
    <citation type="submission" date="2017-08" db="EMBL/GenBank/DDBJ databases">
        <title>Infants hospitalized years apart are colonized by the same room-sourced microbial strains.</title>
        <authorList>
            <person name="Brooks B."/>
            <person name="Olm M.R."/>
            <person name="Firek B.A."/>
            <person name="Baker R."/>
            <person name="Thomas B.C."/>
            <person name="Morowitz M.J."/>
            <person name="Banfield J.F."/>
        </authorList>
    </citation>
    <scope>NUCLEOTIDE SEQUENCE [LARGE SCALE GENOMIC DNA]</scope>
    <source>
        <strain evidence="5">S2_005_002_R2_34</strain>
    </source>
</reference>
<keyword evidence="2" id="KW-0560">Oxidoreductase</keyword>
<evidence type="ECO:0000313" key="5">
    <source>
        <dbReference type="EMBL" id="PZQ48933.1"/>
    </source>
</evidence>
<name>A0A2W5Q2D5_RHOSU</name>
<dbReference type="SUPFAM" id="SSF55469">
    <property type="entry name" value="FMN-dependent nitroreductase-like"/>
    <property type="match status" value="1"/>
</dbReference>
<dbReference type="Gene3D" id="3.40.109.10">
    <property type="entry name" value="NADH Oxidase"/>
    <property type="match status" value="1"/>
</dbReference>
<protein>
    <submittedName>
        <fullName evidence="5">Nitroreductase</fullName>
    </submittedName>
</protein>
<dbReference type="EMBL" id="QFPW01000009">
    <property type="protein sequence ID" value="PZQ48933.1"/>
    <property type="molecule type" value="Genomic_DNA"/>
</dbReference>
<sequence length="339" mass="36926">MTDAALAQPKAKPSNSVSAPPPAIAQAWRLARALASDGWRFWRHSFTRDARDREQRRARMAMDLHFLEYGLALRHAQTGHGFDKATRLVTDLEAYVARFGADAQTEIATRALDAHLDLNAADPRATGLRARLLALEAPETGLRGGAEPVTREEIAAATGPVDFLAFARARHSIRQYAPEPVPTEAIERAALAAQQSPSSCNRQTCRIHLWTERDAIARVCALQSGNRGFGHELGGIAVLWTDLRDWTEAGERTNGLVDGGMFAMSFMLALHAEGLGTVPLNWSEEPAQDLALRRLANLPESAQVVVMVGFGVLPERLRVPVSQRRPLASCLTVNPPLAG</sequence>
<feature type="region of interest" description="Disordered" evidence="3">
    <location>
        <begin position="1"/>
        <end position="21"/>
    </location>
</feature>
<feature type="domain" description="Nitroreductase" evidence="4">
    <location>
        <begin position="168"/>
        <end position="216"/>
    </location>
</feature>
<dbReference type="Pfam" id="PF00881">
    <property type="entry name" value="Nitroreductase"/>
    <property type="match status" value="2"/>
</dbReference>
<proteinExistence type="inferred from homology"/>
<dbReference type="InterPro" id="IPR000415">
    <property type="entry name" value="Nitroreductase-like"/>
</dbReference>
<dbReference type="InterPro" id="IPR029479">
    <property type="entry name" value="Nitroreductase"/>
</dbReference>
<organism evidence="5 6">
    <name type="scientific">Rhodovulum sulfidophilum</name>
    <name type="common">Rhodobacter sulfidophilus</name>
    <dbReference type="NCBI Taxonomy" id="35806"/>
    <lineage>
        <taxon>Bacteria</taxon>
        <taxon>Pseudomonadati</taxon>
        <taxon>Pseudomonadota</taxon>
        <taxon>Alphaproteobacteria</taxon>
        <taxon>Rhodobacterales</taxon>
        <taxon>Paracoccaceae</taxon>
        <taxon>Rhodovulum</taxon>
    </lineage>
</organism>
<comment type="caution">
    <text evidence="5">The sequence shown here is derived from an EMBL/GenBank/DDBJ whole genome shotgun (WGS) entry which is preliminary data.</text>
</comment>
<dbReference type="GO" id="GO:0016491">
    <property type="term" value="F:oxidoreductase activity"/>
    <property type="evidence" value="ECO:0007669"/>
    <property type="project" value="UniProtKB-KW"/>
</dbReference>
<evidence type="ECO:0000259" key="4">
    <source>
        <dbReference type="Pfam" id="PF00881"/>
    </source>
</evidence>